<protein>
    <submittedName>
        <fullName evidence="1">Uncharacterized protein</fullName>
    </submittedName>
</protein>
<accession>A0ABU8TAC7</accession>
<proteinExistence type="predicted"/>
<comment type="caution">
    <text evidence="1">The sequence shown here is derived from an EMBL/GenBank/DDBJ whole genome shotgun (WGS) entry which is preliminary data.</text>
</comment>
<sequence>MSPKADSRLAEFLRRVLAAGGDASPVAVIFGDGAVAESQESMALQFAAAVRETGHVEPVEGAGLRRVRVTEAGREWLADYDGRSRDQHPRFSS</sequence>
<organism evidence="1 2">
    <name type="scientific">Pseudonocardia spirodelae</name>
    <dbReference type="NCBI Taxonomy" id="3133431"/>
    <lineage>
        <taxon>Bacteria</taxon>
        <taxon>Bacillati</taxon>
        <taxon>Actinomycetota</taxon>
        <taxon>Actinomycetes</taxon>
        <taxon>Pseudonocardiales</taxon>
        <taxon>Pseudonocardiaceae</taxon>
        <taxon>Pseudonocardia</taxon>
    </lineage>
</organism>
<name>A0ABU8TAC7_9PSEU</name>
<evidence type="ECO:0000313" key="2">
    <source>
        <dbReference type="Proteomes" id="UP001364211"/>
    </source>
</evidence>
<keyword evidence="2" id="KW-1185">Reference proteome</keyword>
<dbReference type="RefSeq" id="WP_340292550.1">
    <property type="nucleotide sequence ID" value="NZ_JBBJUP010000015.1"/>
</dbReference>
<dbReference type="Proteomes" id="UP001364211">
    <property type="component" value="Unassembled WGS sequence"/>
</dbReference>
<evidence type="ECO:0000313" key="1">
    <source>
        <dbReference type="EMBL" id="MEJ8280891.1"/>
    </source>
</evidence>
<dbReference type="EMBL" id="JBBJUP010000015">
    <property type="protein sequence ID" value="MEJ8280891.1"/>
    <property type="molecule type" value="Genomic_DNA"/>
</dbReference>
<reference evidence="1 2" key="1">
    <citation type="submission" date="2024-03" db="EMBL/GenBank/DDBJ databases">
        <title>Draft genome sequence of Pseudonocardia sp. DW16-2.</title>
        <authorList>
            <person name="Duangmal K."/>
        </authorList>
    </citation>
    <scope>NUCLEOTIDE SEQUENCE [LARGE SCALE GENOMIC DNA]</scope>
    <source>
        <strain evidence="1 2">DW16-2</strain>
    </source>
</reference>
<gene>
    <name evidence="1" type="ORF">WJX68_18255</name>
</gene>